<evidence type="ECO:0000313" key="2">
    <source>
        <dbReference type="EMBL" id="EUA90955.1"/>
    </source>
</evidence>
<comment type="caution">
    <text evidence="2">The sequence shown here is derived from an EMBL/GenBank/DDBJ whole genome shotgun (WGS) entry which is preliminary data.</text>
</comment>
<protein>
    <submittedName>
        <fullName evidence="2">Uncharacterized protein</fullName>
    </submittedName>
</protein>
<evidence type="ECO:0000256" key="1">
    <source>
        <dbReference type="SAM" id="MobiDB-lite"/>
    </source>
</evidence>
<gene>
    <name evidence="2" type="ORF">I551_2473</name>
</gene>
<sequence length="48" mass="5567">MPDRDFSRPHGRPCAAVESWPPHAALASRRRHPRGTLVEARMPQRRPR</sequence>
<organism evidence="2 3">
    <name type="scientific">Mycobacterium ulcerans str. Harvey</name>
    <dbReference type="NCBI Taxonomy" id="1299332"/>
    <lineage>
        <taxon>Bacteria</taxon>
        <taxon>Bacillati</taxon>
        <taxon>Actinomycetota</taxon>
        <taxon>Actinomycetes</taxon>
        <taxon>Mycobacteriales</taxon>
        <taxon>Mycobacteriaceae</taxon>
        <taxon>Mycobacterium</taxon>
        <taxon>Mycobacterium ulcerans group</taxon>
    </lineage>
</organism>
<feature type="region of interest" description="Disordered" evidence="1">
    <location>
        <begin position="1"/>
        <end position="48"/>
    </location>
</feature>
<name>A0ABN0R1K0_MYCUL</name>
<proteinExistence type="predicted"/>
<keyword evidence="3" id="KW-1185">Reference proteome</keyword>
<evidence type="ECO:0000313" key="3">
    <source>
        <dbReference type="Proteomes" id="UP000020681"/>
    </source>
</evidence>
<reference evidence="2 3" key="1">
    <citation type="submission" date="2014-01" db="EMBL/GenBank/DDBJ databases">
        <authorList>
            <person name="Dobos K."/>
            <person name="Lenaerts A."/>
            <person name="Ordway D."/>
            <person name="DeGroote M.A."/>
            <person name="Parker T."/>
            <person name="Sizemore C."/>
            <person name="Tallon L.J."/>
            <person name="Sadzewicz L.K."/>
            <person name="Sengamalay N."/>
            <person name="Fraser C.M."/>
            <person name="Hine E."/>
            <person name="Shefchek K.A."/>
            <person name="Das S.P."/>
            <person name="Tettelin H."/>
        </authorList>
    </citation>
    <scope>NUCLEOTIDE SEQUENCE [LARGE SCALE GENOMIC DNA]</scope>
    <source>
        <strain evidence="2 3">Harvey</strain>
    </source>
</reference>
<dbReference type="EMBL" id="JAOL01000097">
    <property type="protein sequence ID" value="EUA90955.1"/>
    <property type="molecule type" value="Genomic_DNA"/>
</dbReference>
<dbReference type="Proteomes" id="UP000020681">
    <property type="component" value="Unassembled WGS sequence"/>
</dbReference>
<accession>A0ABN0R1K0</accession>